<organism evidence="3 4">
    <name type="scientific">Hominifimenecus microfluidus</name>
    <dbReference type="NCBI Taxonomy" id="2885348"/>
    <lineage>
        <taxon>Bacteria</taxon>
        <taxon>Bacillati</taxon>
        <taxon>Bacillota</taxon>
        <taxon>Clostridia</taxon>
        <taxon>Lachnospirales</taxon>
        <taxon>Lachnospiraceae</taxon>
        <taxon>Hominifimenecus</taxon>
    </lineage>
</organism>
<sequence length="1197" mass="139514">MKEKISRLARGIIDASVPEIRISREKIEDVIPCDGIYRGDFRIVSGNQLAFRGLIYSTNPKVRLGQDYFAGVDAQLTYEVETDRLKDGSAIEGSFLLVCNGGEFEIPYFFLGESDEQERWSSIHTAEDFAGLAKEDFLYAERLFESPGFRNLPFMQELSVRALYDGLRGGSGRRQAMEEFLTALNLKEPVTLSADQSERLYESCPEEDVKIRIHADSWGYVSASVTADAPFLHLNRESLTDLDFVGGDGELSFRIEREHLHQGRNYGVIRIRTIRQELAIPVTILAGEEPERGFSQKEYEKHLVGFMRAQLDLQSGCGEKDALLASMKEEWTAMARLREPDLRMRLWEAELALLDGRQEEAGHILRVIREEAGEKRGEDPDAYSYFLYLQMQQSGSWEMKERLLKLLYKYQDEGAATPVTYLLFLRVDDNRAGHPEEAFRQMQEFYQEGCRSPYLYLEAVKVLNRIPERMERLGEFELQLLWFGARHGYVEKPLMHRTAELTLREKTFRPVLYLTLQRFYETAPTNEIVYAVCAILIRGDRRDSSYFPWFARGVKADVGLTRLYDYYLYTRPEHAEEEIPRVILLYYSYNSPWDIHSRKVLYDYVLSACETDSYVYRAYEKQMQYFLIDQLLAGRVDDFLAHMYERLLYPELVDERIAKILPDVLKTCRIRIGNPAIRQLIVVYGERKEEVTAPVKDGVVYLPLYTEDCRLLFADRYGNRYASIPCEREMLMKQPEALLACSRRLYPTHAMSRLAECSRILREDEESSLPEQILFAESSPKILRPLYQRKLIHYVLNRLRKQEQPDLDLLRRLKANLCMSEEDRQVLIRVLIDAGSFSEAMEQMREYGSEKVPDYALLRLCSRTIQNRLYEKNAELLHLAASLFAKNQYDDTNLQYLCRYYNGLSRQMYEILEKSVSHRADTSDLAERLFGQILFTGEYTHLDDTFRIYIGLGPVEKLLVRAYFSVRCYGYFVEQKPLDADLVETMEEIVSGKRSFGGNPLICTLALTRWYSDQAELSENQKEICQEAFEQLYRRGLVFAYFKKLGRFFPLPEEIGDRTIVEYYGREEEPAEIVYRILPEMEDAKPVREEMTVMYHGIYAKPILLFSGEHLEYEIRVLRGGQSAAVYRGRKEPDTAGRTPGGRFEMLNRLLDTKKEPEDEEWQRQVRDYAWKDAMAEQLFCLERKEAPLDGGTNIRH</sequence>
<protein>
    <submittedName>
        <fullName evidence="3">DUF5717 family protein</fullName>
    </submittedName>
</protein>
<keyword evidence="4" id="KW-1185">Reference proteome</keyword>
<dbReference type="Pfam" id="PF18984">
    <property type="entry name" value="DUF5717_N"/>
    <property type="match status" value="1"/>
</dbReference>
<dbReference type="Pfam" id="PF18983">
    <property type="entry name" value="DUF5717"/>
    <property type="match status" value="1"/>
</dbReference>
<dbReference type="EMBL" id="JAJEQR010000015">
    <property type="protein sequence ID" value="MCC2230710.1"/>
    <property type="molecule type" value="Genomic_DNA"/>
</dbReference>
<dbReference type="AlphaFoldDB" id="A0AAE3JEV3"/>
<reference evidence="3" key="1">
    <citation type="submission" date="2021-10" db="EMBL/GenBank/DDBJ databases">
        <title>Anaerobic single-cell dispensing facilitates the cultivation of human gut bacteria.</title>
        <authorList>
            <person name="Afrizal A."/>
        </authorList>
    </citation>
    <scope>NUCLEOTIDE SEQUENCE</scope>
    <source>
        <strain evidence="3">CLA-AA-H215</strain>
    </source>
</reference>
<evidence type="ECO:0000259" key="1">
    <source>
        <dbReference type="Pfam" id="PF18983"/>
    </source>
</evidence>
<evidence type="ECO:0000313" key="4">
    <source>
        <dbReference type="Proteomes" id="UP001198182"/>
    </source>
</evidence>
<evidence type="ECO:0000313" key="3">
    <source>
        <dbReference type="EMBL" id="MCC2230710.1"/>
    </source>
</evidence>
<proteinExistence type="predicted"/>
<name>A0AAE3JEV3_9FIRM</name>
<feature type="domain" description="DUF5717" evidence="1">
    <location>
        <begin position="874"/>
        <end position="1180"/>
    </location>
</feature>
<dbReference type="InterPro" id="IPR043775">
    <property type="entry name" value="DUF5717_N"/>
</dbReference>
<evidence type="ECO:0000259" key="2">
    <source>
        <dbReference type="Pfam" id="PF18984"/>
    </source>
</evidence>
<accession>A0AAE3JEV3</accession>
<dbReference type="InterPro" id="IPR043774">
    <property type="entry name" value="DUF5717_C"/>
</dbReference>
<gene>
    <name evidence="3" type="ORF">LKD81_06805</name>
</gene>
<dbReference type="Proteomes" id="UP001198182">
    <property type="component" value="Unassembled WGS sequence"/>
</dbReference>
<comment type="caution">
    <text evidence="3">The sequence shown here is derived from an EMBL/GenBank/DDBJ whole genome shotgun (WGS) entry which is preliminary data.</text>
</comment>
<dbReference type="RefSeq" id="WP_308453347.1">
    <property type="nucleotide sequence ID" value="NZ_JAJEQR010000015.1"/>
</dbReference>
<feature type="domain" description="DUF5717" evidence="2">
    <location>
        <begin position="1"/>
        <end position="871"/>
    </location>
</feature>